<reference evidence="2 3" key="1">
    <citation type="journal article" date="2015" name="Nature">
        <title>rRNA introns, odd ribosomes, and small enigmatic genomes across a large radiation of phyla.</title>
        <authorList>
            <person name="Brown C.T."/>
            <person name="Hug L.A."/>
            <person name="Thomas B.C."/>
            <person name="Sharon I."/>
            <person name="Castelle C.J."/>
            <person name="Singh A."/>
            <person name="Wilkins M.J."/>
            <person name="Williams K.H."/>
            <person name="Banfield J.F."/>
        </authorList>
    </citation>
    <scope>NUCLEOTIDE SEQUENCE [LARGE SCALE GENOMIC DNA]</scope>
</reference>
<name>A0A0G1ELF8_9BACT</name>
<feature type="transmembrane region" description="Helical" evidence="1">
    <location>
        <begin position="159"/>
        <end position="179"/>
    </location>
</feature>
<feature type="transmembrane region" description="Helical" evidence="1">
    <location>
        <begin position="70"/>
        <end position="91"/>
    </location>
</feature>
<comment type="caution">
    <text evidence="2">The sequence shown here is derived from an EMBL/GenBank/DDBJ whole genome shotgun (WGS) entry which is preliminary data.</text>
</comment>
<feature type="transmembrane region" description="Helical" evidence="1">
    <location>
        <begin position="43"/>
        <end position="63"/>
    </location>
</feature>
<feature type="transmembrane region" description="Helical" evidence="1">
    <location>
        <begin position="20"/>
        <end position="37"/>
    </location>
</feature>
<feature type="transmembrane region" description="Helical" evidence="1">
    <location>
        <begin position="103"/>
        <end position="123"/>
    </location>
</feature>
<dbReference type="AlphaFoldDB" id="A0A0G1ELF8"/>
<evidence type="ECO:0000313" key="2">
    <source>
        <dbReference type="EMBL" id="KKS83886.1"/>
    </source>
</evidence>
<evidence type="ECO:0000313" key="3">
    <source>
        <dbReference type="Proteomes" id="UP000034543"/>
    </source>
</evidence>
<sequence length="269" mass="30195">MKLKLFSKITSYEITKRQRFIMMSFFLTAILIAAQTVSESVRYQVMGFLAVAAAFLAIFSLWGELSGIKYFLLLLLPVYFVTGATLFYFLLPVRWITRVPFALAFGISVYLLMLTSNIYNVAAIRTIALLRAAHAVGHLFSLVAAFFLVNVLFSLHISIFITILGVVAICGPIYLVGLWSFDLEEYITRKVFQHTLVFTLVTAQIAAIFSFWPIEPINAALVVVTVMYVLLGLGQFVFHEKMKPRVVVEHLSVAFVVAIIIMVSSRWGG</sequence>
<feature type="transmembrane region" description="Helical" evidence="1">
    <location>
        <begin position="218"/>
        <end position="238"/>
    </location>
</feature>
<feature type="transmembrane region" description="Helical" evidence="1">
    <location>
        <begin position="191"/>
        <end position="212"/>
    </location>
</feature>
<evidence type="ECO:0000256" key="1">
    <source>
        <dbReference type="SAM" id="Phobius"/>
    </source>
</evidence>
<feature type="transmembrane region" description="Helical" evidence="1">
    <location>
        <begin position="135"/>
        <end position="153"/>
    </location>
</feature>
<proteinExistence type="predicted"/>
<dbReference type="Proteomes" id="UP000034543">
    <property type="component" value="Unassembled WGS sequence"/>
</dbReference>
<accession>A0A0G1ELF8</accession>
<keyword evidence="1" id="KW-0812">Transmembrane</keyword>
<dbReference type="STRING" id="1618436.UV59_C0030G0014"/>
<dbReference type="EMBL" id="LCFB01000030">
    <property type="protein sequence ID" value="KKS83886.1"/>
    <property type="molecule type" value="Genomic_DNA"/>
</dbReference>
<feature type="transmembrane region" description="Helical" evidence="1">
    <location>
        <begin position="250"/>
        <end position="268"/>
    </location>
</feature>
<protein>
    <submittedName>
        <fullName evidence="2">Uncharacterized protein</fullName>
    </submittedName>
</protein>
<gene>
    <name evidence="2" type="ORF">UV59_C0030G0014</name>
</gene>
<organism evidence="2 3">
    <name type="scientific">Candidatus Gottesmanbacteria bacterium GW2011_GWA1_43_11</name>
    <dbReference type="NCBI Taxonomy" id="1618436"/>
    <lineage>
        <taxon>Bacteria</taxon>
        <taxon>Candidatus Gottesmaniibacteriota</taxon>
    </lineage>
</organism>
<keyword evidence="1" id="KW-0472">Membrane</keyword>
<keyword evidence="1" id="KW-1133">Transmembrane helix</keyword>